<feature type="transmembrane region" description="Helical" evidence="7">
    <location>
        <begin position="40"/>
        <end position="60"/>
    </location>
</feature>
<dbReference type="GO" id="GO:0022857">
    <property type="term" value="F:transmembrane transporter activity"/>
    <property type="evidence" value="ECO:0007669"/>
    <property type="project" value="InterPro"/>
</dbReference>
<evidence type="ECO:0000259" key="8">
    <source>
        <dbReference type="PROSITE" id="PS50850"/>
    </source>
</evidence>
<gene>
    <name evidence="9" type="ORF">E1286_46370</name>
</gene>
<dbReference type="InterPro" id="IPR036259">
    <property type="entry name" value="MFS_trans_sf"/>
</dbReference>
<feature type="transmembrane region" description="Helical" evidence="7">
    <location>
        <begin position="281"/>
        <end position="302"/>
    </location>
</feature>
<keyword evidence="3" id="KW-1003">Cell membrane</keyword>
<accession>A0A4R4XFP5</accession>
<feature type="transmembrane region" description="Helical" evidence="7">
    <location>
        <begin position="343"/>
        <end position="361"/>
    </location>
</feature>
<dbReference type="Pfam" id="PF07690">
    <property type="entry name" value="MFS_1"/>
    <property type="match status" value="1"/>
</dbReference>
<dbReference type="PANTHER" id="PTHR42718">
    <property type="entry name" value="MAJOR FACILITATOR SUPERFAMILY MULTIDRUG TRANSPORTER MFSC"/>
    <property type="match status" value="1"/>
</dbReference>
<feature type="transmembrane region" description="Helical" evidence="7">
    <location>
        <begin position="152"/>
        <end position="173"/>
    </location>
</feature>
<feature type="transmembrane region" description="Helical" evidence="7">
    <location>
        <begin position="314"/>
        <end position="336"/>
    </location>
</feature>
<keyword evidence="6 7" id="KW-0472">Membrane</keyword>
<dbReference type="Gene3D" id="1.20.1250.20">
    <property type="entry name" value="MFS general substrate transporter like domains"/>
    <property type="match status" value="2"/>
</dbReference>
<dbReference type="Proteomes" id="UP000295302">
    <property type="component" value="Unassembled WGS sequence"/>
</dbReference>
<evidence type="ECO:0000256" key="2">
    <source>
        <dbReference type="ARBA" id="ARBA00022448"/>
    </source>
</evidence>
<dbReference type="AlphaFoldDB" id="A0A4R4XFP5"/>
<evidence type="ECO:0000256" key="5">
    <source>
        <dbReference type="ARBA" id="ARBA00022989"/>
    </source>
</evidence>
<evidence type="ECO:0000256" key="1">
    <source>
        <dbReference type="ARBA" id="ARBA00004651"/>
    </source>
</evidence>
<organism evidence="9 10">
    <name type="scientific">Nonomuraea terrae</name>
    <dbReference type="NCBI Taxonomy" id="2530383"/>
    <lineage>
        <taxon>Bacteria</taxon>
        <taxon>Bacillati</taxon>
        <taxon>Actinomycetota</taxon>
        <taxon>Actinomycetes</taxon>
        <taxon>Streptosporangiales</taxon>
        <taxon>Streptosporangiaceae</taxon>
        <taxon>Nonomuraea</taxon>
    </lineage>
</organism>
<feature type="domain" description="Major facilitator superfamily (MFS) profile" evidence="8">
    <location>
        <begin position="2"/>
        <end position="450"/>
    </location>
</feature>
<dbReference type="SUPFAM" id="SSF103473">
    <property type="entry name" value="MFS general substrate transporter"/>
    <property type="match status" value="1"/>
</dbReference>
<protein>
    <submittedName>
        <fullName evidence="9">MFS transporter</fullName>
    </submittedName>
</protein>
<evidence type="ECO:0000256" key="3">
    <source>
        <dbReference type="ARBA" id="ARBA00022475"/>
    </source>
</evidence>
<keyword evidence="4 7" id="KW-0812">Transmembrane</keyword>
<dbReference type="GO" id="GO:0005886">
    <property type="term" value="C:plasma membrane"/>
    <property type="evidence" value="ECO:0007669"/>
    <property type="project" value="UniProtKB-SubCell"/>
</dbReference>
<dbReference type="PANTHER" id="PTHR42718:SF46">
    <property type="entry name" value="BLR6921 PROTEIN"/>
    <property type="match status" value="1"/>
</dbReference>
<dbReference type="EMBL" id="SMKQ01000373">
    <property type="protein sequence ID" value="TDD29613.1"/>
    <property type="molecule type" value="Genomic_DNA"/>
</dbReference>
<feature type="transmembrane region" description="Helical" evidence="7">
    <location>
        <begin position="367"/>
        <end position="389"/>
    </location>
</feature>
<evidence type="ECO:0000256" key="6">
    <source>
        <dbReference type="ARBA" id="ARBA00023136"/>
    </source>
</evidence>
<dbReference type="RefSeq" id="WP_132623659.1">
    <property type="nucleotide sequence ID" value="NZ_SMKQ01000373.1"/>
</dbReference>
<proteinExistence type="predicted"/>
<comment type="caution">
    <text evidence="9">The sequence shown here is derived from an EMBL/GenBank/DDBJ whole genome shotgun (WGS) entry which is preliminary data.</text>
</comment>
<dbReference type="InterPro" id="IPR020846">
    <property type="entry name" value="MFS_dom"/>
</dbReference>
<feature type="transmembrane region" description="Helical" evidence="7">
    <location>
        <begin position="401"/>
        <end position="422"/>
    </location>
</feature>
<keyword evidence="2" id="KW-0813">Transport</keyword>
<sequence length="457" mass="45580">MKLAGFSLAYFLVLLDTTVLTIALPDLRASLGGSVAGQQWAVNAYTVAFAACLLTGGAVADRYGAARVFRVGVAAFGVLSLLSAAAPHLGALVVLRALLGVAGSLCLGGSLGLLAELHPSPAARARATGAWAAITGVALAAGPLLGGLLVDLYGWRAVFLLNPPLALVSLLAVRGIRSPRGARRIDWYAQALTCAFLGLLAEALTDSSLPAALLSLATLAALVLTHHHTPTVATTGSAIPGAATTGSATAGAVGSGSAERTGRTRGSVIPRGLVAATWPELLAGAVANFAFSGALFVLTLLLQDTRHLTPMQTGLAFLPLTIPMVVNPVLTGRIVARHGARPPILAGLALLAAGLAGAALAEGPLLGWLIVIGCGLSLCFPALMAGMVTSAPPGTAGTAGGVLNAARQVGATLGVAVLGGLTAGGRPLLVAAILTTATFVAYGAVGFRRRSGRPITE</sequence>
<comment type="subcellular location">
    <subcellularLocation>
        <location evidence="1">Cell membrane</location>
        <topology evidence="1">Multi-pass membrane protein</topology>
    </subcellularLocation>
</comment>
<keyword evidence="5 7" id="KW-1133">Transmembrane helix</keyword>
<evidence type="ECO:0000313" key="10">
    <source>
        <dbReference type="Proteomes" id="UP000295302"/>
    </source>
</evidence>
<feature type="transmembrane region" description="Helical" evidence="7">
    <location>
        <begin position="127"/>
        <end position="146"/>
    </location>
</feature>
<reference evidence="9 10" key="1">
    <citation type="submission" date="2019-03" db="EMBL/GenBank/DDBJ databases">
        <title>Draft genome sequences of novel Actinobacteria.</title>
        <authorList>
            <person name="Sahin N."/>
            <person name="Ay H."/>
            <person name="Saygin H."/>
        </authorList>
    </citation>
    <scope>NUCLEOTIDE SEQUENCE [LARGE SCALE GENOMIC DNA]</scope>
    <source>
        <strain evidence="9 10">CH32</strain>
    </source>
</reference>
<dbReference type="OrthoDB" id="3392002at2"/>
<feature type="transmembrane region" description="Helical" evidence="7">
    <location>
        <begin position="93"/>
        <end position="115"/>
    </location>
</feature>
<evidence type="ECO:0000256" key="7">
    <source>
        <dbReference type="SAM" id="Phobius"/>
    </source>
</evidence>
<dbReference type="PROSITE" id="PS50850">
    <property type="entry name" value="MFS"/>
    <property type="match status" value="1"/>
</dbReference>
<evidence type="ECO:0000313" key="9">
    <source>
        <dbReference type="EMBL" id="TDD29613.1"/>
    </source>
</evidence>
<evidence type="ECO:0000256" key="4">
    <source>
        <dbReference type="ARBA" id="ARBA00022692"/>
    </source>
</evidence>
<keyword evidence="10" id="KW-1185">Reference proteome</keyword>
<feature type="transmembrane region" description="Helical" evidence="7">
    <location>
        <begin position="428"/>
        <end position="447"/>
    </location>
</feature>
<dbReference type="CDD" id="cd17321">
    <property type="entry name" value="MFS_MMR_MDR_like"/>
    <property type="match status" value="1"/>
</dbReference>
<dbReference type="InterPro" id="IPR011701">
    <property type="entry name" value="MFS"/>
</dbReference>
<feature type="transmembrane region" description="Helical" evidence="7">
    <location>
        <begin position="67"/>
        <end position="87"/>
    </location>
</feature>
<name>A0A4R4XFP5_9ACTN</name>